<proteinExistence type="predicted"/>
<sequence>MAKTATAKKESSDGTTAVAEHARAYVRQERASSDPFSWTYSSVDDRNMVALIGKVRNGIPFHEFRKIRGLVDFSIDEWANYLQVSVRTLQRNEKEQKAFLPVQSERIMELTMLHNYGIEVFGDKDRFNRWLAARSVALGGVAPKELLDTNFGIQMVKDAITRIEHGVLA</sequence>
<dbReference type="InterPro" id="IPR046847">
    <property type="entry name" value="Xre-like_HTH"/>
</dbReference>
<name>A0A1M5AX30_9BACT</name>
<accession>A0A1M5AX30</accession>
<evidence type="ECO:0000259" key="2">
    <source>
        <dbReference type="Pfam" id="PF20432"/>
    </source>
</evidence>
<dbReference type="NCBIfam" id="TIGR02293">
    <property type="entry name" value="TAS_TIGR02293"/>
    <property type="match status" value="1"/>
</dbReference>
<dbReference type="AlphaFoldDB" id="A0A1M5AX30"/>
<dbReference type="Pfam" id="PF20432">
    <property type="entry name" value="Xre-like-HTH"/>
    <property type="match status" value="1"/>
</dbReference>
<feature type="domain" description="Antitoxin Xre-like helix-turn-helix" evidence="2">
    <location>
        <begin position="51"/>
        <end position="107"/>
    </location>
</feature>
<gene>
    <name evidence="3" type="ORF">SAMN05444008_10741</name>
</gene>
<dbReference type="OrthoDB" id="5770459at2"/>
<dbReference type="InterPro" id="IPR011979">
    <property type="entry name" value="Antitox_Xre"/>
</dbReference>
<dbReference type="InterPro" id="IPR024467">
    <property type="entry name" value="Xre/MbcA/ParS-like_toxin-bd"/>
</dbReference>
<organism evidence="3 4">
    <name type="scientific">Cnuella takakiae</name>
    <dbReference type="NCBI Taxonomy" id="1302690"/>
    <lineage>
        <taxon>Bacteria</taxon>
        <taxon>Pseudomonadati</taxon>
        <taxon>Bacteroidota</taxon>
        <taxon>Chitinophagia</taxon>
        <taxon>Chitinophagales</taxon>
        <taxon>Chitinophagaceae</taxon>
        <taxon>Cnuella</taxon>
    </lineage>
</organism>
<feature type="domain" description="Antitoxin Xre/MbcA/ParS-like toxin-binding" evidence="1">
    <location>
        <begin position="118"/>
        <end position="166"/>
    </location>
</feature>
<evidence type="ECO:0000313" key="4">
    <source>
        <dbReference type="Proteomes" id="UP000184368"/>
    </source>
</evidence>
<dbReference type="STRING" id="1302690.BUE76_16195"/>
<dbReference type="RefSeq" id="WP_083596484.1">
    <property type="nucleotide sequence ID" value="NZ_FQUO01000007.1"/>
</dbReference>
<protein>
    <submittedName>
        <fullName evidence="3">Putative toxin-antitoxin system antitoxin component, TIGR02293 family</fullName>
    </submittedName>
</protein>
<evidence type="ECO:0000313" key="3">
    <source>
        <dbReference type="EMBL" id="SHF34779.1"/>
    </source>
</evidence>
<evidence type="ECO:0000259" key="1">
    <source>
        <dbReference type="Pfam" id="PF09722"/>
    </source>
</evidence>
<dbReference type="EMBL" id="FQUO01000007">
    <property type="protein sequence ID" value="SHF34779.1"/>
    <property type="molecule type" value="Genomic_DNA"/>
</dbReference>
<reference evidence="3 4" key="1">
    <citation type="submission" date="2016-11" db="EMBL/GenBank/DDBJ databases">
        <authorList>
            <person name="Jaros S."/>
            <person name="Januszkiewicz K."/>
            <person name="Wedrychowicz H."/>
        </authorList>
    </citation>
    <scope>NUCLEOTIDE SEQUENCE [LARGE SCALE GENOMIC DNA]</scope>
    <source>
        <strain evidence="3 4">DSM 26897</strain>
    </source>
</reference>
<dbReference type="Pfam" id="PF09722">
    <property type="entry name" value="Xre_MbcA_ParS_C"/>
    <property type="match status" value="1"/>
</dbReference>
<keyword evidence="4" id="KW-1185">Reference proteome</keyword>
<dbReference type="Proteomes" id="UP000184368">
    <property type="component" value="Unassembled WGS sequence"/>
</dbReference>
<dbReference type="GO" id="GO:0003677">
    <property type="term" value="F:DNA binding"/>
    <property type="evidence" value="ECO:0007669"/>
    <property type="project" value="InterPro"/>
</dbReference>